<dbReference type="PROSITE" id="PS51722">
    <property type="entry name" value="G_TR_2"/>
    <property type="match status" value="1"/>
</dbReference>
<feature type="compositionally biased region" description="Basic and acidic residues" evidence="14">
    <location>
        <begin position="451"/>
        <end position="471"/>
    </location>
</feature>
<gene>
    <name evidence="16" type="ORF">HMPREF1541_08852</name>
</gene>
<dbReference type="InterPro" id="IPR036925">
    <property type="entry name" value="TIF_IF2_dom3_sf"/>
</dbReference>
<feature type="compositionally biased region" description="Basic residues" evidence="14">
    <location>
        <begin position="58"/>
        <end position="68"/>
    </location>
</feature>
<evidence type="ECO:0000313" key="17">
    <source>
        <dbReference type="Proteomes" id="UP000030752"/>
    </source>
</evidence>
<dbReference type="InterPro" id="IPR000795">
    <property type="entry name" value="T_Tr_GTP-bd_dom"/>
</dbReference>
<feature type="compositionally biased region" description="Basic and acidic residues" evidence="14">
    <location>
        <begin position="215"/>
        <end position="226"/>
    </location>
</feature>
<dbReference type="RefSeq" id="XP_008721392.1">
    <property type="nucleotide sequence ID" value="XM_008723170.1"/>
</dbReference>
<dbReference type="FunFam" id="3.40.50.300:FF:000112">
    <property type="entry name" value="Eukaryotic translation initiation factor 5B"/>
    <property type="match status" value="1"/>
</dbReference>
<evidence type="ECO:0000313" key="16">
    <source>
        <dbReference type="EMBL" id="ETN36574.1"/>
    </source>
</evidence>
<evidence type="ECO:0000256" key="6">
    <source>
        <dbReference type="ARBA" id="ARBA00022540"/>
    </source>
</evidence>
<keyword evidence="9" id="KW-0378">Hydrolase</keyword>
<dbReference type="Pfam" id="PF11987">
    <property type="entry name" value="IF-2"/>
    <property type="match status" value="1"/>
</dbReference>
<dbReference type="Gene3D" id="3.40.50.300">
    <property type="entry name" value="P-loop containing nucleotide triphosphate hydrolases"/>
    <property type="match status" value="1"/>
</dbReference>
<comment type="subcellular location">
    <subcellularLocation>
        <location evidence="1">Cytoplasm</location>
    </subcellularLocation>
</comment>
<dbReference type="FunFam" id="2.40.30.10:FF:000013">
    <property type="entry name" value="eukaryotic translation initiation factor 5B"/>
    <property type="match status" value="1"/>
</dbReference>
<dbReference type="Gene3D" id="2.40.30.10">
    <property type="entry name" value="Translation factors"/>
    <property type="match status" value="2"/>
</dbReference>
<keyword evidence="5" id="KW-0963">Cytoplasm</keyword>
<dbReference type="InterPro" id="IPR015760">
    <property type="entry name" value="TIF_IF2"/>
</dbReference>
<dbReference type="Pfam" id="PF00009">
    <property type="entry name" value="GTP_EFTU"/>
    <property type="match status" value="1"/>
</dbReference>
<dbReference type="EC" id="3.6.5.3" evidence="3"/>
<evidence type="ECO:0000256" key="3">
    <source>
        <dbReference type="ARBA" id="ARBA00011986"/>
    </source>
</evidence>
<feature type="region of interest" description="Disordered" evidence="14">
    <location>
        <begin position="1"/>
        <end position="473"/>
    </location>
</feature>
<keyword evidence="11" id="KW-0342">GTP-binding</keyword>
<dbReference type="eggNOG" id="KOG1144">
    <property type="taxonomic scope" value="Eukaryota"/>
</dbReference>
<evidence type="ECO:0000256" key="8">
    <source>
        <dbReference type="ARBA" id="ARBA00022741"/>
    </source>
</evidence>
<keyword evidence="8" id="KW-0547">Nucleotide-binding</keyword>
<evidence type="ECO:0000256" key="14">
    <source>
        <dbReference type="SAM" id="MobiDB-lite"/>
    </source>
</evidence>
<evidence type="ECO:0000256" key="12">
    <source>
        <dbReference type="ARBA" id="ARBA00032478"/>
    </source>
</evidence>
<dbReference type="InterPro" id="IPR009000">
    <property type="entry name" value="Transl_B-barrel_sf"/>
</dbReference>
<proteinExistence type="inferred from homology"/>
<dbReference type="GO" id="GO:0003924">
    <property type="term" value="F:GTPase activity"/>
    <property type="evidence" value="ECO:0007669"/>
    <property type="project" value="InterPro"/>
</dbReference>
<dbReference type="FunFam" id="3.40.50.10050:FF:000002">
    <property type="entry name" value="Eukaryotic translation initiation factor 5B"/>
    <property type="match status" value="1"/>
</dbReference>
<comment type="catalytic activity">
    <reaction evidence="13">
        <text>GTP + H2O = GDP + phosphate + H(+)</text>
        <dbReference type="Rhea" id="RHEA:19669"/>
        <dbReference type="ChEBI" id="CHEBI:15377"/>
        <dbReference type="ChEBI" id="CHEBI:15378"/>
        <dbReference type="ChEBI" id="CHEBI:37565"/>
        <dbReference type="ChEBI" id="CHEBI:43474"/>
        <dbReference type="ChEBI" id="CHEBI:58189"/>
        <dbReference type="EC" id="3.6.5.3"/>
    </reaction>
</comment>
<feature type="compositionally biased region" description="Acidic residues" evidence="14">
    <location>
        <begin position="384"/>
        <end position="398"/>
    </location>
</feature>
<dbReference type="AlphaFoldDB" id="W2RLG7"/>
<keyword evidence="10" id="KW-0648">Protein biosynthesis</keyword>
<dbReference type="GO" id="GO:0005525">
    <property type="term" value="F:GTP binding"/>
    <property type="evidence" value="ECO:0007669"/>
    <property type="project" value="UniProtKB-KW"/>
</dbReference>
<dbReference type="CDD" id="cd03703">
    <property type="entry name" value="aeIF5B_II"/>
    <property type="match status" value="1"/>
</dbReference>
<evidence type="ECO:0000256" key="13">
    <source>
        <dbReference type="ARBA" id="ARBA00048107"/>
    </source>
</evidence>
<feature type="compositionally biased region" description="Basic and acidic residues" evidence="14">
    <location>
        <begin position="235"/>
        <end position="276"/>
    </location>
</feature>
<feature type="compositionally biased region" description="Basic and acidic residues" evidence="14">
    <location>
        <begin position="138"/>
        <end position="159"/>
    </location>
</feature>
<feature type="compositionally biased region" description="Low complexity" evidence="14">
    <location>
        <begin position="281"/>
        <end position="291"/>
    </location>
</feature>
<dbReference type="OrthoDB" id="4928at2759"/>
<dbReference type="InterPro" id="IPR029459">
    <property type="entry name" value="EFTU-type"/>
</dbReference>
<evidence type="ECO:0000256" key="11">
    <source>
        <dbReference type="ARBA" id="ARBA00023134"/>
    </source>
</evidence>
<evidence type="ECO:0000256" key="2">
    <source>
        <dbReference type="ARBA" id="ARBA00007733"/>
    </source>
</evidence>
<dbReference type="STRING" id="1220924.W2RLG7"/>
<dbReference type="CDD" id="cd01887">
    <property type="entry name" value="IF2_eIF5B"/>
    <property type="match status" value="1"/>
</dbReference>
<dbReference type="EMBL" id="KB822725">
    <property type="protein sequence ID" value="ETN36574.1"/>
    <property type="molecule type" value="Genomic_DNA"/>
</dbReference>
<dbReference type="Proteomes" id="UP000030752">
    <property type="component" value="Unassembled WGS sequence"/>
</dbReference>
<dbReference type="FunFam" id="2.40.30.10:FF:000026">
    <property type="entry name" value="Eukaryotic translation initiation factor 5B"/>
    <property type="match status" value="1"/>
</dbReference>
<dbReference type="InParanoid" id="W2RLG7"/>
<evidence type="ECO:0000259" key="15">
    <source>
        <dbReference type="PROSITE" id="PS51722"/>
    </source>
</evidence>
<dbReference type="GeneID" id="19976191"/>
<dbReference type="SUPFAM" id="SSF52540">
    <property type="entry name" value="P-loop containing nucleoside triphosphate hydrolases"/>
    <property type="match status" value="1"/>
</dbReference>
<protein>
    <recommendedName>
        <fullName evidence="4">Eukaryotic translation initiation factor 5B</fullName>
        <ecNumber evidence="3">3.6.5.3</ecNumber>
    </recommendedName>
    <alternativeName>
        <fullName evidence="12">Translation initiation factor IF-2</fullName>
    </alternativeName>
</protein>
<dbReference type="PANTHER" id="PTHR43381:SF4">
    <property type="entry name" value="EUKARYOTIC TRANSLATION INITIATION FACTOR 5B"/>
    <property type="match status" value="1"/>
</dbReference>
<evidence type="ECO:0000256" key="1">
    <source>
        <dbReference type="ARBA" id="ARBA00004496"/>
    </source>
</evidence>
<dbReference type="GO" id="GO:0005739">
    <property type="term" value="C:mitochondrion"/>
    <property type="evidence" value="ECO:0007669"/>
    <property type="project" value="TreeGrafter"/>
</dbReference>
<dbReference type="GO" id="GO:0046872">
    <property type="term" value="F:metal ion binding"/>
    <property type="evidence" value="ECO:0007669"/>
    <property type="project" value="UniProtKB-KW"/>
</dbReference>
<evidence type="ECO:0000256" key="7">
    <source>
        <dbReference type="ARBA" id="ARBA00022723"/>
    </source>
</evidence>
<dbReference type="HOGENOM" id="CLU_002656_1_0_1"/>
<evidence type="ECO:0000256" key="9">
    <source>
        <dbReference type="ARBA" id="ARBA00022801"/>
    </source>
</evidence>
<keyword evidence="17" id="KW-1185">Reference proteome</keyword>
<dbReference type="InterPro" id="IPR023115">
    <property type="entry name" value="TIF_IF2_dom3"/>
</dbReference>
<dbReference type="Pfam" id="PF14578">
    <property type="entry name" value="GTP_EFTU_D4"/>
    <property type="match status" value="1"/>
</dbReference>
<feature type="compositionally biased region" description="Acidic residues" evidence="14">
    <location>
        <begin position="427"/>
        <end position="445"/>
    </location>
</feature>
<comment type="similarity">
    <text evidence="2">Belongs to the TRAFAC class translation factor GTPase superfamily. Classic translation factor GTPase family. IF-2 subfamily.</text>
</comment>
<feature type="compositionally biased region" description="Basic and acidic residues" evidence="14">
    <location>
        <begin position="171"/>
        <end position="180"/>
    </location>
</feature>
<feature type="domain" description="Tr-type G" evidence="15">
    <location>
        <begin position="479"/>
        <end position="697"/>
    </location>
</feature>
<dbReference type="Gene3D" id="3.40.50.10050">
    <property type="entry name" value="Translation initiation factor IF- 2, domain 3"/>
    <property type="match status" value="1"/>
</dbReference>
<evidence type="ECO:0000256" key="5">
    <source>
        <dbReference type="ARBA" id="ARBA00022490"/>
    </source>
</evidence>
<accession>W2RLG7</accession>
<keyword evidence="7" id="KW-0479">Metal-binding</keyword>
<dbReference type="InterPro" id="IPR027417">
    <property type="entry name" value="P-loop_NTPase"/>
</dbReference>
<sequence length="1073" mass="117203">MAPKKKGGKKQVDDWENDLGESIEPAAEAAAQNGDHAQDTAEANDEADAGGGLLAAIRKNKDKRKKKGKIDNDFVEGEDPAQTEAAPEADLNGKAAEEATFDDDDVFAGNANKKAKGGKKQPEKPADDDDNEGSGIKSKKEKEREKKEREKARKKEQASKKKTVAPTPAPEAKKEPEKAVQEVVAPTPAAEEKGGKKKKVPAHLAAIQKQQEALARQREEEARLAAEEQAAEALKLQREAEEEQKKAEARQRRKEKEKEKKEQLRKEGKLLTDAEKKRQHQQQLRMQQMLEAGGGVKVAGLAAETEDKKKPTFDRKKKKGPQKQDVDLEAAAEKARMEAEAAAAERERKAREAEEAAVAAAVAASTTKVVDDSDPEDWEKAAAADDEVKDSWDADSDDETSKVTPATNGANGAAEKTVPVRGGKTADEEEESASESEESSEDEELTATKQAEARRKAEAAERRKKAHEEALAARSADNLRSPICCILGHVDTGKTKLLDKIRQTNVQEGEAGGITQQIGATYFPTDALSQKIAPVNADGKFQFKVPGLLVIDTPGHESFSNLRSRGSSLCNIAILVVDITHGLEPQTLESMKLLRDRKTPFIVALNKIDRLYGWQSIPNNGFQASLAAQKGGVKSEFKDKLEATKVAFAEQGFNAELYYENKNMARYVSLVPTSAHTGEGIPDMLKLLVTLTQERMTSSLMYLSEAEGTVLEVKKIEGFGTTIDVVLSNGVLREGDRIVICGLDGAIATNVRALLTPAPLKELRLKSQYVHNKEAKASLGVKIAANDLDKAVAGSRLLVVGPDDDEEELEDEVMADLTQLLSKIDKAQRGVSVHASTLGSLEALLEFLRQMKIPVGNIGLGTVFKTDVMRAGTMLEKGLKEYAVMLCFDVSVDKDAAKYAEDNGVTIFTAEIIYHLFDNFIAHSKKLLEEKKEQSKLDAVFPAVLSPLQVFNKKDPIVIGVDVIEGNLRHGTPIAAVKHNPVTGVKEIVKLGRVTSIEREHKAITVAKKGSPSVAVKIEGPNQPLYGRQLEDKDTLYSLISRKSIDTLKQFYRDEVTKDEWSLIVKLKPLFDV</sequence>
<dbReference type="GO" id="GO:0003743">
    <property type="term" value="F:translation initiation factor activity"/>
    <property type="evidence" value="ECO:0007669"/>
    <property type="project" value="UniProtKB-KW"/>
</dbReference>
<organism evidence="16 17">
    <name type="scientific">Cyphellophora europaea (strain CBS 101466)</name>
    <name type="common">Phialophora europaea</name>
    <dbReference type="NCBI Taxonomy" id="1220924"/>
    <lineage>
        <taxon>Eukaryota</taxon>
        <taxon>Fungi</taxon>
        <taxon>Dikarya</taxon>
        <taxon>Ascomycota</taxon>
        <taxon>Pezizomycotina</taxon>
        <taxon>Eurotiomycetes</taxon>
        <taxon>Chaetothyriomycetidae</taxon>
        <taxon>Chaetothyriales</taxon>
        <taxon>Cyphellophoraceae</taxon>
        <taxon>Cyphellophora</taxon>
    </lineage>
</organism>
<dbReference type="PANTHER" id="PTHR43381">
    <property type="entry name" value="TRANSLATION INITIATION FACTOR IF-2-RELATED"/>
    <property type="match status" value="1"/>
</dbReference>
<name>W2RLG7_CYPE1</name>
<reference evidence="16 17" key="1">
    <citation type="submission" date="2013-03" db="EMBL/GenBank/DDBJ databases">
        <title>The Genome Sequence of Phialophora europaea CBS 101466.</title>
        <authorList>
            <consortium name="The Broad Institute Genomics Platform"/>
            <person name="Cuomo C."/>
            <person name="de Hoog S."/>
            <person name="Gorbushina A."/>
            <person name="Walker B."/>
            <person name="Young S.K."/>
            <person name="Zeng Q."/>
            <person name="Gargeya S."/>
            <person name="Fitzgerald M."/>
            <person name="Haas B."/>
            <person name="Abouelleil A."/>
            <person name="Allen A.W."/>
            <person name="Alvarado L."/>
            <person name="Arachchi H.M."/>
            <person name="Berlin A.M."/>
            <person name="Chapman S.B."/>
            <person name="Gainer-Dewar J."/>
            <person name="Goldberg J."/>
            <person name="Griggs A."/>
            <person name="Gujja S."/>
            <person name="Hansen M."/>
            <person name="Howarth C."/>
            <person name="Imamovic A."/>
            <person name="Ireland A."/>
            <person name="Larimer J."/>
            <person name="McCowan C."/>
            <person name="Murphy C."/>
            <person name="Pearson M."/>
            <person name="Poon T.W."/>
            <person name="Priest M."/>
            <person name="Roberts A."/>
            <person name="Saif S."/>
            <person name="Shea T."/>
            <person name="Sisk P."/>
            <person name="Sykes S."/>
            <person name="Wortman J."/>
            <person name="Nusbaum C."/>
            <person name="Birren B."/>
        </authorList>
    </citation>
    <scope>NUCLEOTIDE SEQUENCE [LARGE SCALE GENOMIC DNA]</scope>
    <source>
        <strain evidence="16 17">CBS 101466</strain>
    </source>
</reference>
<feature type="compositionally biased region" description="Basic and acidic residues" evidence="14">
    <location>
        <begin position="305"/>
        <end position="314"/>
    </location>
</feature>
<dbReference type="PRINTS" id="PR00315">
    <property type="entry name" value="ELONGATNFCT"/>
</dbReference>
<dbReference type="NCBIfam" id="TIGR00231">
    <property type="entry name" value="small_GTP"/>
    <property type="match status" value="1"/>
</dbReference>
<dbReference type="VEuPathDB" id="FungiDB:HMPREF1541_08852"/>
<dbReference type="InterPro" id="IPR005225">
    <property type="entry name" value="Small_GTP-bd"/>
</dbReference>
<dbReference type="SUPFAM" id="SSF52156">
    <property type="entry name" value="Initiation factor IF2/eIF5b, domain 3"/>
    <property type="match status" value="1"/>
</dbReference>
<dbReference type="SUPFAM" id="SSF50447">
    <property type="entry name" value="Translation proteins"/>
    <property type="match status" value="1"/>
</dbReference>
<dbReference type="FunCoup" id="W2RLG7">
    <property type="interactions" value="447"/>
</dbReference>
<dbReference type="NCBIfam" id="NF003078">
    <property type="entry name" value="PRK04004.1"/>
    <property type="match status" value="1"/>
</dbReference>
<evidence type="ECO:0000256" key="10">
    <source>
        <dbReference type="ARBA" id="ARBA00022917"/>
    </source>
</evidence>
<feature type="compositionally biased region" description="Basic and acidic residues" evidence="14">
    <location>
        <begin position="322"/>
        <end position="354"/>
    </location>
</feature>
<keyword evidence="6 16" id="KW-0396">Initiation factor</keyword>
<evidence type="ECO:0000256" key="4">
    <source>
        <dbReference type="ARBA" id="ARBA00013824"/>
    </source>
</evidence>